<evidence type="ECO:0000256" key="1">
    <source>
        <dbReference type="SAM" id="Phobius"/>
    </source>
</evidence>
<dbReference type="Pfam" id="PF09346">
    <property type="entry name" value="SMI1_KNR4"/>
    <property type="match status" value="1"/>
</dbReference>
<dbReference type="EMBL" id="VIWP01000003">
    <property type="protein sequence ID" value="TWF54339.1"/>
    <property type="molecule type" value="Genomic_DNA"/>
</dbReference>
<feature type="domain" description="Knr4/Smi1-like" evidence="2">
    <location>
        <begin position="334"/>
        <end position="466"/>
    </location>
</feature>
<comment type="caution">
    <text evidence="3">The sequence shown here is derived from an EMBL/GenBank/DDBJ whole genome shotgun (WGS) entry which is preliminary data.</text>
</comment>
<dbReference type="Pfam" id="PF20335">
    <property type="entry name" value="DUF6630"/>
    <property type="match status" value="1"/>
</dbReference>
<evidence type="ECO:0000259" key="2">
    <source>
        <dbReference type="SMART" id="SM00860"/>
    </source>
</evidence>
<dbReference type="InterPro" id="IPR037883">
    <property type="entry name" value="Knr4/Smi1-like_sf"/>
</dbReference>
<dbReference type="Proteomes" id="UP000320653">
    <property type="component" value="Unassembled WGS sequence"/>
</dbReference>
<sequence>MGFRRLRAFFGSIKIFVIFLLCVAIPGAAFVFGIIGWWVYNGQQGTRDSEVVRFARMLGLNDRDVVDMAKLLETNRDAAINDSRFEQTASRVFDVEEMHNAFLILHYAYDIQLDHPRLERRLDIFDWKDGWTNVTDTFDDMLDGVGLATPTETERDAFLADTEKLGEKYTAIPILIARYDGYFRRGGYQLTHINTGSDSYAFTVLPMKTARCWDGAGFITLPDSKETDLFVEPAIMQAVEFINDHMPELKPLVAKGQMIRPFPKSACLPFRLVLKDMFFPPAPIAPKTEPDSTATGAIAIVEDDPQDDIADLIARADRWLKQNRPIFYAALQPGVSDADLDAYEARHGLKLPAALRALWKWKNGIPEYPDLPDGESDALVDNHAFISLQSSSQTKETLDGMIGTDFESPDWWKREWVPFTHNGGGDNYIVDTADPHGRVIEFWHADADRPVAAPSFLAWFKDLVDRMERGELEVD</sequence>
<dbReference type="SMART" id="SM00860">
    <property type="entry name" value="SMI1_KNR4"/>
    <property type="match status" value="1"/>
</dbReference>
<gene>
    <name evidence="3" type="ORF">FHW37_103204</name>
</gene>
<dbReference type="InterPro" id="IPR046582">
    <property type="entry name" value="DUF6630"/>
</dbReference>
<reference evidence="3 4" key="1">
    <citation type="submission" date="2019-06" db="EMBL/GenBank/DDBJ databases">
        <title>Sorghum-associated microbial communities from plants grown in Nebraska, USA.</title>
        <authorList>
            <person name="Schachtman D."/>
        </authorList>
    </citation>
    <scope>NUCLEOTIDE SEQUENCE [LARGE SCALE GENOMIC DNA]</scope>
    <source>
        <strain evidence="3 4">1225</strain>
    </source>
</reference>
<dbReference type="InterPro" id="IPR018958">
    <property type="entry name" value="Knr4/Smi1-like_dom"/>
</dbReference>
<feature type="transmembrane region" description="Helical" evidence="1">
    <location>
        <begin position="12"/>
        <end position="40"/>
    </location>
</feature>
<dbReference type="Gene3D" id="3.40.1580.10">
    <property type="entry name" value="SMI1/KNR4-like"/>
    <property type="match status" value="1"/>
</dbReference>
<dbReference type="SUPFAM" id="SSF160631">
    <property type="entry name" value="SMI1/KNR4-like"/>
    <property type="match status" value="1"/>
</dbReference>
<evidence type="ECO:0000313" key="4">
    <source>
        <dbReference type="Proteomes" id="UP000320653"/>
    </source>
</evidence>
<accession>A0A561QVI9</accession>
<keyword evidence="1" id="KW-0472">Membrane</keyword>
<proteinExistence type="predicted"/>
<dbReference type="OrthoDB" id="8410839at2"/>
<organism evidence="3 4">
    <name type="scientific">Neorhizobium alkalisoli</name>
    <dbReference type="NCBI Taxonomy" id="528178"/>
    <lineage>
        <taxon>Bacteria</taxon>
        <taxon>Pseudomonadati</taxon>
        <taxon>Pseudomonadota</taxon>
        <taxon>Alphaproteobacteria</taxon>
        <taxon>Hyphomicrobiales</taxon>
        <taxon>Rhizobiaceae</taxon>
        <taxon>Rhizobium/Agrobacterium group</taxon>
        <taxon>Neorhizobium</taxon>
    </lineage>
</organism>
<dbReference type="RefSeq" id="WP_145636485.1">
    <property type="nucleotide sequence ID" value="NZ_VIWP01000003.1"/>
</dbReference>
<keyword evidence="1" id="KW-1133">Transmembrane helix</keyword>
<protein>
    <submittedName>
        <fullName evidence="3">Cell wall assembly regulator SMI1</fullName>
    </submittedName>
</protein>
<name>A0A561QVI9_9HYPH</name>
<keyword evidence="4" id="KW-1185">Reference proteome</keyword>
<dbReference type="AlphaFoldDB" id="A0A561QVI9"/>
<evidence type="ECO:0000313" key="3">
    <source>
        <dbReference type="EMBL" id="TWF54339.1"/>
    </source>
</evidence>
<keyword evidence="1" id="KW-0812">Transmembrane</keyword>